<organism evidence="3 4">
    <name type="scientific">Rhizophagus clarus</name>
    <dbReference type="NCBI Taxonomy" id="94130"/>
    <lineage>
        <taxon>Eukaryota</taxon>
        <taxon>Fungi</taxon>
        <taxon>Fungi incertae sedis</taxon>
        <taxon>Mucoromycota</taxon>
        <taxon>Glomeromycotina</taxon>
        <taxon>Glomeromycetes</taxon>
        <taxon>Glomerales</taxon>
        <taxon>Glomeraceae</taxon>
        <taxon>Rhizophagus</taxon>
    </lineage>
</organism>
<dbReference type="OrthoDB" id="2434526at2759"/>
<sequence length="439" mass="50699">MEDKLLTKLSQNLLEIIDDDEYYDITIEVGNDPYIKIFRAHMVILYYRSSYLRRILSMNKKKNDGALTHIKLPNILPETFHIILKYIYSGRVSLKEYNTSDIIKILVTASELNLQELVTSLQLFLIENESKWMEINFNLIYQISFENNSFLEFQKYCTDLISKEPEKIFKSPNFSSIPEKLLVLLIQSDKLKMDEVQIWEHVLKWGLAQNPELPSESTNFLREDFNVLKNRLHQCVPYIRFYNLTSEEFSDKVLPYKKILPKELYKDLLKYFLNPNNQPIKKSERRLQKESLEMNIVDNSLDATNYDEESKFNVKSHELTEKKESSRKEKVENSPIRLNINAFNQTQSQKFEQSSQISNASAQLTFRQGGFGFGQPIFGQSGFGTPSPFSTTTLKVPSGGGFARFVGSGNGFGSASIPSESVDKPSTTSLDPTWFQARK</sequence>
<dbReference type="PANTHER" id="PTHR24410:SF23">
    <property type="entry name" value="BTB DOMAIN-CONTAINING PROTEIN-RELATED"/>
    <property type="match status" value="1"/>
</dbReference>
<dbReference type="PROSITE" id="PS50097">
    <property type="entry name" value="BTB"/>
    <property type="match status" value="1"/>
</dbReference>
<evidence type="ECO:0000313" key="3">
    <source>
        <dbReference type="EMBL" id="GES87877.1"/>
    </source>
</evidence>
<gene>
    <name evidence="3" type="ORF">RCL2_001484700</name>
</gene>
<evidence type="ECO:0000259" key="2">
    <source>
        <dbReference type="PROSITE" id="PS50097"/>
    </source>
</evidence>
<feature type="compositionally biased region" description="Polar residues" evidence="1">
    <location>
        <begin position="416"/>
        <end position="431"/>
    </location>
</feature>
<dbReference type="Pfam" id="PF00651">
    <property type="entry name" value="BTB"/>
    <property type="match status" value="1"/>
</dbReference>
<comment type="caution">
    <text evidence="3">The sequence shown here is derived from an EMBL/GenBank/DDBJ whole genome shotgun (WGS) entry which is preliminary data.</text>
</comment>
<evidence type="ECO:0000313" key="4">
    <source>
        <dbReference type="Proteomes" id="UP000615446"/>
    </source>
</evidence>
<dbReference type="AlphaFoldDB" id="A0A8H3QQM6"/>
<evidence type="ECO:0000256" key="1">
    <source>
        <dbReference type="SAM" id="MobiDB-lite"/>
    </source>
</evidence>
<dbReference type="InterPro" id="IPR000210">
    <property type="entry name" value="BTB/POZ_dom"/>
</dbReference>
<dbReference type="SMART" id="SM00225">
    <property type="entry name" value="BTB"/>
    <property type="match status" value="1"/>
</dbReference>
<dbReference type="InterPro" id="IPR051481">
    <property type="entry name" value="BTB-POZ/Galectin-3-binding"/>
</dbReference>
<dbReference type="Pfam" id="PF07707">
    <property type="entry name" value="BACK"/>
    <property type="match status" value="1"/>
</dbReference>
<dbReference type="InterPro" id="IPR011333">
    <property type="entry name" value="SKP1/BTB/POZ_sf"/>
</dbReference>
<dbReference type="InterPro" id="IPR011705">
    <property type="entry name" value="BACK"/>
</dbReference>
<dbReference type="PANTHER" id="PTHR24410">
    <property type="entry name" value="HL07962P-RELATED"/>
    <property type="match status" value="1"/>
</dbReference>
<dbReference type="SUPFAM" id="SSF54695">
    <property type="entry name" value="POZ domain"/>
    <property type="match status" value="1"/>
</dbReference>
<proteinExistence type="predicted"/>
<dbReference type="Gene3D" id="3.30.710.10">
    <property type="entry name" value="Potassium Channel Kv1.1, Chain A"/>
    <property type="match status" value="1"/>
</dbReference>
<feature type="domain" description="BTB" evidence="2">
    <location>
        <begin position="23"/>
        <end position="96"/>
    </location>
</feature>
<dbReference type="Proteomes" id="UP000615446">
    <property type="component" value="Unassembled WGS sequence"/>
</dbReference>
<accession>A0A8H3QQM6</accession>
<dbReference type="EMBL" id="BLAL01000172">
    <property type="protein sequence ID" value="GES87877.1"/>
    <property type="molecule type" value="Genomic_DNA"/>
</dbReference>
<feature type="region of interest" description="Disordered" evidence="1">
    <location>
        <begin position="414"/>
        <end position="439"/>
    </location>
</feature>
<protein>
    <submittedName>
        <fullName evidence="3">BTB/POZ protein</fullName>
    </submittedName>
</protein>
<dbReference type="Gene3D" id="1.25.40.420">
    <property type="match status" value="1"/>
</dbReference>
<reference evidence="3" key="1">
    <citation type="submission" date="2019-10" db="EMBL/GenBank/DDBJ databases">
        <title>Conservation and host-specific expression of non-tandemly repeated heterogenous ribosome RNA gene in arbuscular mycorrhizal fungi.</title>
        <authorList>
            <person name="Maeda T."/>
            <person name="Kobayashi Y."/>
            <person name="Nakagawa T."/>
            <person name="Ezawa T."/>
            <person name="Yamaguchi K."/>
            <person name="Bino T."/>
            <person name="Nishimoto Y."/>
            <person name="Shigenobu S."/>
            <person name="Kawaguchi M."/>
        </authorList>
    </citation>
    <scope>NUCLEOTIDE SEQUENCE</scope>
    <source>
        <strain evidence="3">HR1</strain>
    </source>
</reference>
<name>A0A8H3QQM6_9GLOM</name>